<proteinExistence type="predicted"/>
<name>A0A067PKE7_9AGAM</name>
<dbReference type="InParanoid" id="A0A067PKE7"/>
<evidence type="ECO:0000313" key="2">
    <source>
        <dbReference type="Proteomes" id="UP000027265"/>
    </source>
</evidence>
<reference evidence="2" key="1">
    <citation type="journal article" date="2014" name="Proc. Natl. Acad. Sci. U.S.A.">
        <title>Extensive sampling of basidiomycete genomes demonstrates inadequacy of the white-rot/brown-rot paradigm for wood decay fungi.</title>
        <authorList>
            <person name="Riley R."/>
            <person name="Salamov A.A."/>
            <person name="Brown D.W."/>
            <person name="Nagy L.G."/>
            <person name="Floudas D."/>
            <person name="Held B.W."/>
            <person name="Levasseur A."/>
            <person name="Lombard V."/>
            <person name="Morin E."/>
            <person name="Otillar R."/>
            <person name="Lindquist E.A."/>
            <person name="Sun H."/>
            <person name="LaButti K.M."/>
            <person name="Schmutz J."/>
            <person name="Jabbour D."/>
            <person name="Luo H."/>
            <person name="Baker S.E."/>
            <person name="Pisabarro A.G."/>
            <person name="Walton J.D."/>
            <person name="Blanchette R.A."/>
            <person name="Henrissat B."/>
            <person name="Martin F."/>
            <person name="Cullen D."/>
            <person name="Hibbett D.S."/>
            <person name="Grigoriev I.V."/>
        </authorList>
    </citation>
    <scope>NUCLEOTIDE SEQUENCE [LARGE SCALE GENOMIC DNA]</scope>
    <source>
        <strain evidence="2">MUCL 33604</strain>
    </source>
</reference>
<dbReference type="HOGENOM" id="CLU_1026970_0_0_1"/>
<accession>A0A067PKE7</accession>
<evidence type="ECO:0000313" key="1">
    <source>
        <dbReference type="EMBL" id="KDQ55299.1"/>
    </source>
</evidence>
<keyword evidence="2" id="KW-1185">Reference proteome</keyword>
<dbReference type="Proteomes" id="UP000027265">
    <property type="component" value="Unassembled WGS sequence"/>
</dbReference>
<protein>
    <recommendedName>
        <fullName evidence="3">F-box domain-containing protein</fullName>
    </recommendedName>
</protein>
<sequence>MAMRLPSLTIVLPAQCHSNFLHLSDHRTTPPRSSCSNSACLGGGIPFFSFLHLLELPETTGERIAFFTWGRNASEVRFCELSARQSHLVDQSNFHLGTEIVLKEFFEALPSFVNMAKLSLGGLHFLDGQIREISRVSSVRQLSLRSCCITCEDPLPQLTVETVELEGDIEVSLASDNSRIHPLALIDPSSLRTLRVLPSFSGTLAFSPNHIKTLHIPYRIITHPSSLPPSKNSHLHHSSLISGRSSRLSPVFLSSGSIHCRRSLWQRVGGM</sequence>
<dbReference type="EMBL" id="KL197725">
    <property type="protein sequence ID" value="KDQ55299.1"/>
    <property type="molecule type" value="Genomic_DNA"/>
</dbReference>
<dbReference type="AlphaFoldDB" id="A0A067PKE7"/>
<evidence type="ECO:0008006" key="3">
    <source>
        <dbReference type="Google" id="ProtNLM"/>
    </source>
</evidence>
<organism evidence="1 2">
    <name type="scientific">Jaapia argillacea MUCL 33604</name>
    <dbReference type="NCBI Taxonomy" id="933084"/>
    <lineage>
        <taxon>Eukaryota</taxon>
        <taxon>Fungi</taxon>
        <taxon>Dikarya</taxon>
        <taxon>Basidiomycota</taxon>
        <taxon>Agaricomycotina</taxon>
        <taxon>Agaricomycetes</taxon>
        <taxon>Agaricomycetidae</taxon>
        <taxon>Jaapiales</taxon>
        <taxon>Jaapiaceae</taxon>
        <taxon>Jaapia</taxon>
    </lineage>
</organism>
<gene>
    <name evidence="1" type="ORF">JAAARDRAFT_333016</name>
</gene>